<evidence type="ECO:0000313" key="3">
    <source>
        <dbReference type="Proteomes" id="UP000199599"/>
    </source>
</evidence>
<keyword evidence="1" id="KW-0812">Transmembrane</keyword>
<organism evidence="2 3">
    <name type="scientific">Lactobacillus bombicola</name>
    <dbReference type="NCBI Taxonomy" id="1505723"/>
    <lineage>
        <taxon>Bacteria</taxon>
        <taxon>Bacillati</taxon>
        <taxon>Bacillota</taxon>
        <taxon>Bacilli</taxon>
        <taxon>Lactobacillales</taxon>
        <taxon>Lactobacillaceae</taxon>
        <taxon>Lactobacillus</taxon>
    </lineage>
</organism>
<evidence type="ECO:0000256" key="1">
    <source>
        <dbReference type="SAM" id="Phobius"/>
    </source>
</evidence>
<keyword evidence="1" id="KW-0472">Membrane</keyword>
<dbReference type="Proteomes" id="UP000199599">
    <property type="component" value="Unassembled WGS sequence"/>
</dbReference>
<sequence>MEIGPLSEWVTAIAEIAAVCVALFLPYFEKVREKRKNNRNMKLIFKKLIEGSLRDNNTKSLESYFKIAYLASDDENDQQLLSVVRHAIEIIKDDKMSSSQKNDAIQEILAFLSE</sequence>
<proteinExistence type="predicted"/>
<dbReference type="RefSeq" id="WP_090093901.1">
    <property type="nucleotide sequence ID" value="NZ_CBCRVU010000004.1"/>
</dbReference>
<dbReference type="AlphaFoldDB" id="A0A1I1TJI5"/>
<name>A0A1I1TJI5_9LACO</name>
<feature type="transmembrane region" description="Helical" evidence="1">
    <location>
        <begin position="6"/>
        <end position="28"/>
    </location>
</feature>
<dbReference type="EMBL" id="FOMN01000010">
    <property type="protein sequence ID" value="SFD58729.1"/>
    <property type="molecule type" value="Genomic_DNA"/>
</dbReference>
<reference evidence="3" key="1">
    <citation type="submission" date="2016-10" db="EMBL/GenBank/DDBJ databases">
        <authorList>
            <person name="Varghese N."/>
            <person name="Submissions S."/>
        </authorList>
    </citation>
    <scope>NUCLEOTIDE SEQUENCE [LARGE SCALE GENOMIC DNA]</scope>
    <source>
        <strain evidence="3">R-53102</strain>
    </source>
</reference>
<protein>
    <submittedName>
        <fullName evidence="2">Uncharacterized protein</fullName>
    </submittedName>
</protein>
<accession>A0A1I1TJI5</accession>
<gene>
    <name evidence="2" type="ORF">SAMN04487792_1468</name>
</gene>
<evidence type="ECO:0000313" key="2">
    <source>
        <dbReference type="EMBL" id="SFD58729.1"/>
    </source>
</evidence>
<keyword evidence="1" id="KW-1133">Transmembrane helix</keyword>